<dbReference type="EMBL" id="CM056743">
    <property type="protein sequence ID" value="KAJ8671833.1"/>
    <property type="molecule type" value="Genomic_DNA"/>
</dbReference>
<dbReference type="Proteomes" id="UP001239111">
    <property type="component" value="Chromosome 3"/>
</dbReference>
<accession>A0ACC2NLR5</accession>
<reference evidence="1" key="1">
    <citation type="submission" date="2023-04" db="EMBL/GenBank/DDBJ databases">
        <title>A chromosome-level genome assembly of the parasitoid wasp Eretmocerus hayati.</title>
        <authorList>
            <person name="Zhong Y."/>
            <person name="Liu S."/>
            <person name="Liu Y."/>
        </authorList>
    </citation>
    <scope>NUCLEOTIDE SEQUENCE</scope>
    <source>
        <strain evidence="1">ZJU_SS_LIU_2023</strain>
    </source>
</reference>
<organism evidence="1 2">
    <name type="scientific">Eretmocerus hayati</name>
    <dbReference type="NCBI Taxonomy" id="131215"/>
    <lineage>
        <taxon>Eukaryota</taxon>
        <taxon>Metazoa</taxon>
        <taxon>Ecdysozoa</taxon>
        <taxon>Arthropoda</taxon>
        <taxon>Hexapoda</taxon>
        <taxon>Insecta</taxon>
        <taxon>Pterygota</taxon>
        <taxon>Neoptera</taxon>
        <taxon>Endopterygota</taxon>
        <taxon>Hymenoptera</taxon>
        <taxon>Apocrita</taxon>
        <taxon>Proctotrupomorpha</taxon>
        <taxon>Chalcidoidea</taxon>
        <taxon>Aphelinidae</taxon>
        <taxon>Aphelininae</taxon>
        <taxon>Eretmocerus</taxon>
    </lineage>
</organism>
<evidence type="ECO:0000313" key="1">
    <source>
        <dbReference type="EMBL" id="KAJ8671833.1"/>
    </source>
</evidence>
<evidence type="ECO:0000313" key="2">
    <source>
        <dbReference type="Proteomes" id="UP001239111"/>
    </source>
</evidence>
<sequence>MDPTDRMNFNSVLKICSNQYIQGLEKHVPGSDATRMYLTCMENILQAALEKDLSIEGRIYRMFNPLHFLRYWIEWLEESEVHKATLNFITQNTYECIELNGQALLKTILRCLEAGSFENFLPWLMGSQPCESLFRVFRSQGTVYSMIVNFTVLDPLYKLCKMRKQQNIMGFNSAAEGIKITFPRNKFLYASFECHDFKDKNLNNETTGQLTLAGVRAIMDKAKADAFDSARHSQMDVPFEAGNRLEIIQLGMAPAKSLQSYWEGYAGLRQQRILMEQKKLFWKKQSSGCSGRAYPESAVIDYNA</sequence>
<gene>
    <name evidence="1" type="ORF">QAD02_003092</name>
</gene>
<proteinExistence type="predicted"/>
<comment type="caution">
    <text evidence="1">The sequence shown here is derived from an EMBL/GenBank/DDBJ whole genome shotgun (WGS) entry which is preliminary data.</text>
</comment>
<protein>
    <submittedName>
        <fullName evidence="1">Uncharacterized protein</fullName>
    </submittedName>
</protein>
<name>A0ACC2NLR5_9HYME</name>
<keyword evidence="2" id="KW-1185">Reference proteome</keyword>